<accession>T1BUP4</accession>
<dbReference type="GO" id="GO:0005886">
    <property type="term" value="C:plasma membrane"/>
    <property type="evidence" value="ECO:0007669"/>
    <property type="project" value="UniProtKB-SubCell"/>
</dbReference>
<feature type="transmembrane region" description="Helical" evidence="1">
    <location>
        <begin position="70"/>
        <end position="93"/>
    </location>
</feature>
<dbReference type="GO" id="GO:0140359">
    <property type="term" value="F:ABC-type transporter activity"/>
    <property type="evidence" value="ECO:0007669"/>
    <property type="project" value="InterPro"/>
</dbReference>
<organism evidence="2">
    <name type="scientific">mine drainage metagenome</name>
    <dbReference type="NCBI Taxonomy" id="410659"/>
    <lineage>
        <taxon>unclassified sequences</taxon>
        <taxon>metagenomes</taxon>
        <taxon>ecological metagenomes</taxon>
    </lineage>
</organism>
<dbReference type="PANTHER" id="PTHR37305">
    <property type="entry name" value="INTEGRAL MEMBRANE PROTEIN-RELATED"/>
    <property type="match status" value="1"/>
</dbReference>
<keyword evidence="1" id="KW-0472">Membrane</keyword>
<keyword evidence="1" id="KW-0812">Transmembrane</keyword>
<feature type="transmembrane region" description="Helical" evidence="1">
    <location>
        <begin position="186"/>
        <end position="208"/>
    </location>
</feature>
<dbReference type="EMBL" id="AUZY01002378">
    <property type="protein sequence ID" value="EQD72313.1"/>
    <property type="molecule type" value="Genomic_DNA"/>
</dbReference>
<dbReference type="AlphaFoldDB" id="T1BUP4"/>
<sequence>MAAPGDPAPTALGGLPSDEHQAFRLMRFQFRDYLRSRRFLLMIALTLAIAAIVTLVVAHFRGGLVSSPAAFYGSLWGGGVGVLIVFAGIIYGGDAIAGEFQNKTGYFLMGLPLKRGTIYQGKFLAAYLASVTAVVLYLAILLLNGIYYFGMNAFPWQLAASLLLALLYLGALLGTTFLFSSLFKTSAYAILVVAVLFLFGFSIAQVLVEDLVKIEPWFLLSYASPVIGNIFSNPYPSHTAGGFGVTTYTATIPEAILIMIVYFALTTLAGYVLFTREQFT</sequence>
<reference evidence="2" key="1">
    <citation type="submission" date="2013-08" db="EMBL/GenBank/DDBJ databases">
        <authorList>
            <person name="Mendez C."/>
            <person name="Richter M."/>
            <person name="Ferrer M."/>
            <person name="Sanchez J."/>
        </authorList>
    </citation>
    <scope>NUCLEOTIDE SEQUENCE</scope>
</reference>
<feature type="transmembrane region" description="Helical" evidence="1">
    <location>
        <begin position="39"/>
        <end position="58"/>
    </location>
</feature>
<evidence type="ECO:0000313" key="2">
    <source>
        <dbReference type="EMBL" id="EQD72313.1"/>
    </source>
</evidence>
<name>T1BUP4_9ZZZZ</name>
<gene>
    <name evidence="2" type="ORF">B1B_03830</name>
</gene>
<reference evidence="2" key="2">
    <citation type="journal article" date="2014" name="ISME J.">
        <title>Microbial stratification in low pH oxic and suboxic macroscopic growths along an acid mine drainage.</title>
        <authorList>
            <person name="Mendez-Garcia C."/>
            <person name="Mesa V."/>
            <person name="Sprenger R.R."/>
            <person name="Richter M."/>
            <person name="Diez M.S."/>
            <person name="Solano J."/>
            <person name="Bargiela R."/>
            <person name="Golyshina O.V."/>
            <person name="Manteca A."/>
            <person name="Ramos J.L."/>
            <person name="Gallego J.R."/>
            <person name="Llorente I."/>
            <person name="Martins Dos Santos V.A."/>
            <person name="Jensen O.N."/>
            <person name="Pelaez A.I."/>
            <person name="Sanchez J."/>
            <person name="Ferrer M."/>
        </authorList>
    </citation>
    <scope>NUCLEOTIDE SEQUENCE</scope>
</reference>
<dbReference type="PANTHER" id="PTHR37305:SF1">
    <property type="entry name" value="MEMBRANE PROTEIN"/>
    <property type="match status" value="1"/>
</dbReference>
<feature type="transmembrane region" description="Helical" evidence="1">
    <location>
        <begin position="156"/>
        <end position="179"/>
    </location>
</feature>
<feature type="transmembrane region" description="Helical" evidence="1">
    <location>
        <begin position="255"/>
        <end position="274"/>
    </location>
</feature>
<protein>
    <submittedName>
        <fullName evidence="2">Multi drug ABC transporter permease protein</fullName>
    </submittedName>
</protein>
<feature type="transmembrane region" description="Helical" evidence="1">
    <location>
        <begin position="124"/>
        <end position="150"/>
    </location>
</feature>
<keyword evidence="1" id="KW-1133">Transmembrane helix</keyword>
<evidence type="ECO:0000256" key="1">
    <source>
        <dbReference type="SAM" id="Phobius"/>
    </source>
</evidence>
<comment type="caution">
    <text evidence="2">The sequence shown here is derived from an EMBL/GenBank/DDBJ whole genome shotgun (WGS) entry which is preliminary data.</text>
</comment>
<proteinExistence type="predicted"/>
<dbReference type="Pfam" id="PF12679">
    <property type="entry name" value="ABC2_membrane_2"/>
    <property type="match status" value="1"/>
</dbReference>